<dbReference type="Pfam" id="PF03466">
    <property type="entry name" value="LysR_substrate"/>
    <property type="match status" value="1"/>
</dbReference>
<dbReference type="InterPro" id="IPR005119">
    <property type="entry name" value="LysR_subst-bd"/>
</dbReference>
<reference evidence="7 8" key="1">
    <citation type="submission" date="2018-06" db="EMBL/GenBank/DDBJ databases">
        <title>Comparative genomics of Bradyrhizobium nodulating Arachidis hypogaea.</title>
        <authorList>
            <person name="Li Y."/>
        </authorList>
    </citation>
    <scope>NUCLEOTIDE SEQUENCE [LARGE SCALE GENOMIC DNA]</scope>
    <source>
        <strain evidence="7 8">CCBAU 051107</strain>
    </source>
</reference>
<dbReference type="InterPro" id="IPR000847">
    <property type="entry name" value="LysR_HTH_N"/>
</dbReference>
<dbReference type="InterPro" id="IPR036390">
    <property type="entry name" value="WH_DNA-bd_sf"/>
</dbReference>
<dbReference type="Pfam" id="PF00126">
    <property type="entry name" value="HTH_1"/>
    <property type="match status" value="1"/>
</dbReference>
<proteinExistence type="inferred from homology"/>
<dbReference type="PANTHER" id="PTHR30537">
    <property type="entry name" value="HTH-TYPE TRANSCRIPTIONAL REGULATOR"/>
    <property type="match status" value="1"/>
</dbReference>
<dbReference type="SUPFAM" id="SSF53850">
    <property type="entry name" value="Periplasmic binding protein-like II"/>
    <property type="match status" value="1"/>
</dbReference>
<dbReference type="RefSeq" id="WP_092215417.1">
    <property type="nucleotide sequence ID" value="NZ_CP030050.1"/>
</dbReference>
<comment type="function">
    <text evidence="1">NodD regulates the expression of the nodABCFE genes which encode other nodulation proteins. NodD is also a negative regulator of its own expression. Binds flavonoids as inducers.</text>
</comment>
<dbReference type="FunFam" id="3.40.190.10:FF:000017">
    <property type="entry name" value="Glycine cleavage system transcriptional activator"/>
    <property type="match status" value="1"/>
</dbReference>
<dbReference type="Gene3D" id="1.10.10.10">
    <property type="entry name" value="Winged helix-like DNA-binding domain superfamily/Winged helix DNA-binding domain"/>
    <property type="match status" value="1"/>
</dbReference>
<evidence type="ECO:0000256" key="5">
    <source>
        <dbReference type="ARBA" id="ARBA00023163"/>
    </source>
</evidence>
<dbReference type="EMBL" id="CP030050">
    <property type="protein sequence ID" value="QOZ72581.1"/>
    <property type="molecule type" value="Genomic_DNA"/>
</dbReference>
<dbReference type="GO" id="GO:0006351">
    <property type="term" value="P:DNA-templated transcription"/>
    <property type="evidence" value="ECO:0007669"/>
    <property type="project" value="TreeGrafter"/>
</dbReference>
<dbReference type="Gene3D" id="3.40.190.10">
    <property type="entry name" value="Periplasmic binding protein-like II"/>
    <property type="match status" value="2"/>
</dbReference>
<gene>
    <name evidence="7" type="ORF">WN72_44555</name>
</gene>
<dbReference type="PROSITE" id="PS50931">
    <property type="entry name" value="HTH_LYSR"/>
    <property type="match status" value="1"/>
</dbReference>
<evidence type="ECO:0000313" key="8">
    <source>
        <dbReference type="Proteomes" id="UP000594015"/>
    </source>
</evidence>
<dbReference type="SUPFAM" id="SSF46785">
    <property type="entry name" value="Winged helix' DNA-binding domain"/>
    <property type="match status" value="1"/>
</dbReference>
<feature type="domain" description="HTH lysR-type" evidence="6">
    <location>
        <begin position="6"/>
        <end position="63"/>
    </location>
</feature>
<evidence type="ECO:0000256" key="1">
    <source>
        <dbReference type="ARBA" id="ARBA00003502"/>
    </source>
</evidence>
<dbReference type="CDD" id="cd08432">
    <property type="entry name" value="PBP2_GcdR_TrpI_HvrB_AmpR_like"/>
    <property type="match status" value="1"/>
</dbReference>
<comment type="similarity">
    <text evidence="2">Belongs to the LysR transcriptional regulatory family.</text>
</comment>
<protein>
    <submittedName>
        <fullName evidence="7">LysR family transcriptional regulator</fullName>
    </submittedName>
</protein>
<evidence type="ECO:0000256" key="4">
    <source>
        <dbReference type="ARBA" id="ARBA00023125"/>
    </source>
</evidence>
<evidence type="ECO:0000313" key="7">
    <source>
        <dbReference type="EMBL" id="QOZ72581.1"/>
    </source>
</evidence>
<dbReference type="InterPro" id="IPR058163">
    <property type="entry name" value="LysR-type_TF_proteobact-type"/>
</dbReference>
<dbReference type="FunFam" id="1.10.10.10:FF:000038">
    <property type="entry name" value="Glycine cleavage system transcriptional activator"/>
    <property type="match status" value="1"/>
</dbReference>
<dbReference type="PANTHER" id="PTHR30537:SF74">
    <property type="entry name" value="HTH-TYPE TRANSCRIPTIONAL REGULATOR TRPI"/>
    <property type="match status" value="1"/>
</dbReference>
<dbReference type="InterPro" id="IPR036388">
    <property type="entry name" value="WH-like_DNA-bd_sf"/>
</dbReference>
<name>A0AAE7TLV4_9BRAD</name>
<dbReference type="PRINTS" id="PR00039">
    <property type="entry name" value="HTHLYSR"/>
</dbReference>
<dbReference type="GO" id="GO:0003700">
    <property type="term" value="F:DNA-binding transcription factor activity"/>
    <property type="evidence" value="ECO:0007669"/>
    <property type="project" value="InterPro"/>
</dbReference>
<keyword evidence="5" id="KW-0804">Transcription</keyword>
<accession>A0AAE7TLV4</accession>
<keyword evidence="4" id="KW-0238">DNA-binding</keyword>
<organism evidence="7 8">
    <name type="scientific">Bradyrhizobium arachidis</name>
    <dbReference type="NCBI Taxonomy" id="858423"/>
    <lineage>
        <taxon>Bacteria</taxon>
        <taxon>Pseudomonadati</taxon>
        <taxon>Pseudomonadota</taxon>
        <taxon>Alphaproteobacteria</taxon>
        <taxon>Hyphomicrobiales</taxon>
        <taxon>Nitrobacteraceae</taxon>
        <taxon>Bradyrhizobium</taxon>
    </lineage>
</organism>
<evidence type="ECO:0000259" key="6">
    <source>
        <dbReference type="PROSITE" id="PS50931"/>
    </source>
</evidence>
<dbReference type="Proteomes" id="UP000594015">
    <property type="component" value="Chromosome"/>
</dbReference>
<evidence type="ECO:0000256" key="2">
    <source>
        <dbReference type="ARBA" id="ARBA00009437"/>
    </source>
</evidence>
<dbReference type="AlphaFoldDB" id="A0AAE7TLV4"/>
<dbReference type="GO" id="GO:0043565">
    <property type="term" value="F:sequence-specific DNA binding"/>
    <property type="evidence" value="ECO:0007669"/>
    <property type="project" value="TreeGrafter"/>
</dbReference>
<evidence type="ECO:0000256" key="3">
    <source>
        <dbReference type="ARBA" id="ARBA00023015"/>
    </source>
</evidence>
<sequence>MPRLLPPMNAIRAFEAAGRLGSFKSAAGELGVTQGAISQQIRLLENWLRAPLFERQNRRVVLTPAGHAYLHEVGEALARIASATVKYGEIDATILRVNAPATFSLRWLVPKIADFQTQHPQIRVRIETSNIPIDALAERADVVIRGGPDAFHDYWVRPFLSETRLPVCSPELLNRLPLGHTVDLRRHTLLHTLSLPRLWHDWLSEAGTPDLEATADLVLDHFYLTLQAALDGVGVAMGPTALVAEDLAAGRLVTPFSGPALRAREYCTYVPKTLQTDTRTLAFCSWLEQRGNMKGSI</sequence>
<dbReference type="KEGG" id="barh:WN72_44555"/>
<keyword evidence="3" id="KW-0805">Transcription regulation</keyword>